<gene>
    <name evidence="2" type="ORF">GUJ93_ZPchr0009g509</name>
</gene>
<sequence>MVPSFYRQSVVRMACRRERREGMVVGRFAVVAAGPNSIRSPPRWLYSSSSAYFRRFATVATSYQLGLGNGYKDVYRLAILAMWLLFPTLSSLMAYMQYLNTLFLK</sequence>
<feature type="transmembrane region" description="Helical" evidence="1">
    <location>
        <begin position="74"/>
        <end position="95"/>
    </location>
</feature>
<organism evidence="2 3">
    <name type="scientific">Zizania palustris</name>
    <name type="common">Northern wild rice</name>
    <dbReference type="NCBI Taxonomy" id="103762"/>
    <lineage>
        <taxon>Eukaryota</taxon>
        <taxon>Viridiplantae</taxon>
        <taxon>Streptophyta</taxon>
        <taxon>Embryophyta</taxon>
        <taxon>Tracheophyta</taxon>
        <taxon>Spermatophyta</taxon>
        <taxon>Magnoliopsida</taxon>
        <taxon>Liliopsida</taxon>
        <taxon>Poales</taxon>
        <taxon>Poaceae</taxon>
        <taxon>BOP clade</taxon>
        <taxon>Oryzoideae</taxon>
        <taxon>Oryzeae</taxon>
        <taxon>Zizaniinae</taxon>
        <taxon>Zizania</taxon>
    </lineage>
</organism>
<name>A0A8J5RFK9_ZIZPA</name>
<evidence type="ECO:0000313" key="3">
    <source>
        <dbReference type="Proteomes" id="UP000729402"/>
    </source>
</evidence>
<accession>A0A8J5RFK9</accession>
<proteinExistence type="predicted"/>
<keyword evidence="1" id="KW-0812">Transmembrane</keyword>
<evidence type="ECO:0000313" key="2">
    <source>
        <dbReference type="EMBL" id="KAG8048643.1"/>
    </source>
</evidence>
<comment type="caution">
    <text evidence="2">The sequence shown here is derived from an EMBL/GenBank/DDBJ whole genome shotgun (WGS) entry which is preliminary data.</text>
</comment>
<dbReference type="Proteomes" id="UP000729402">
    <property type="component" value="Unassembled WGS sequence"/>
</dbReference>
<protein>
    <submittedName>
        <fullName evidence="2">Uncharacterized protein</fullName>
    </submittedName>
</protein>
<keyword evidence="1" id="KW-1133">Transmembrane helix</keyword>
<reference evidence="2" key="1">
    <citation type="journal article" date="2021" name="bioRxiv">
        <title>Whole Genome Assembly and Annotation of Northern Wild Rice, Zizania palustris L., Supports a Whole Genome Duplication in the Zizania Genus.</title>
        <authorList>
            <person name="Haas M."/>
            <person name="Kono T."/>
            <person name="Macchietto M."/>
            <person name="Millas R."/>
            <person name="McGilp L."/>
            <person name="Shao M."/>
            <person name="Duquette J."/>
            <person name="Hirsch C.N."/>
            <person name="Kimball J."/>
        </authorList>
    </citation>
    <scope>NUCLEOTIDE SEQUENCE</scope>
    <source>
        <tissue evidence="2">Fresh leaf tissue</tissue>
    </source>
</reference>
<keyword evidence="3" id="KW-1185">Reference proteome</keyword>
<keyword evidence="1" id="KW-0472">Membrane</keyword>
<evidence type="ECO:0000256" key="1">
    <source>
        <dbReference type="SAM" id="Phobius"/>
    </source>
</evidence>
<dbReference type="EMBL" id="JAAALK010000289">
    <property type="protein sequence ID" value="KAG8048643.1"/>
    <property type="molecule type" value="Genomic_DNA"/>
</dbReference>
<dbReference type="AlphaFoldDB" id="A0A8J5RFK9"/>
<reference evidence="2" key="2">
    <citation type="submission" date="2021-02" db="EMBL/GenBank/DDBJ databases">
        <authorList>
            <person name="Kimball J.A."/>
            <person name="Haas M.W."/>
            <person name="Macchietto M."/>
            <person name="Kono T."/>
            <person name="Duquette J."/>
            <person name="Shao M."/>
        </authorList>
    </citation>
    <scope>NUCLEOTIDE SEQUENCE</scope>
    <source>
        <tissue evidence="2">Fresh leaf tissue</tissue>
    </source>
</reference>